<evidence type="ECO:0000313" key="1">
    <source>
        <dbReference type="EMBL" id="GGF37801.1"/>
    </source>
</evidence>
<dbReference type="RefSeq" id="WP_137402748.1">
    <property type="nucleotide sequence ID" value="NZ_BMIU01000013.1"/>
</dbReference>
<reference evidence="2" key="1">
    <citation type="journal article" date="2019" name="Int. J. Syst. Evol. Microbiol.">
        <title>The Global Catalogue of Microorganisms (GCM) 10K type strain sequencing project: providing services to taxonomists for standard genome sequencing and annotation.</title>
        <authorList>
            <consortium name="The Broad Institute Genomics Platform"/>
            <consortium name="The Broad Institute Genome Sequencing Center for Infectious Disease"/>
            <person name="Wu L."/>
            <person name="Ma J."/>
        </authorList>
    </citation>
    <scope>NUCLEOTIDE SEQUENCE [LARGE SCALE GENOMIC DNA]</scope>
    <source>
        <strain evidence="2">CGMCC 1.15407</strain>
    </source>
</reference>
<organism evidence="1 2">
    <name type="scientific">Echinicola rosea</name>
    <dbReference type="NCBI Taxonomy" id="1807691"/>
    <lineage>
        <taxon>Bacteria</taxon>
        <taxon>Pseudomonadati</taxon>
        <taxon>Bacteroidota</taxon>
        <taxon>Cytophagia</taxon>
        <taxon>Cytophagales</taxon>
        <taxon>Cyclobacteriaceae</taxon>
        <taxon>Echinicola</taxon>
    </lineage>
</organism>
<comment type="caution">
    <text evidence="1">The sequence shown here is derived from an EMBL/GenBank/DDBJ whole genome shotgun (WGS) entry which is preliminary data.</text>
</comment>
<proteinExistence type="predicted"/>
<name>A0ABQ1V3Z9_9BACT</name>
<dbReference type="Proteomes" id="UP000647339">
    <property type="component" value="Unassembled WGS sequence"/>
</dbReference>
<keyword evidence="2" id="KW-1185">Reference proteome</keyword>
<dbReference type="EMBL" id="BMIU01000013">
    <property type="protein sequence ID" value="GGF37801.1"/>
    <property type="molecule type" value="Genomic_DNA"/>
</dbReference>
<protein>
    <submittedName>
        <fullName evidence="1">Uncharacterized protein</fullName>
    </submittedName>
</protein>
<gene>
    <name evidence="1" type="ORF">GCM10011339_27940</name>
</gene>
<accession>A0ABQ1V3Z9</accession>
<evidence type="ECO:0000313" key="2">
    <source>
        <dbReference type="Proteomes" id="UP000647339"/>
    </source>
</evidence>
<sequence>MRVVKEFTKNDIRISIFSWNGKYLIKYEQGMIEQTYKVSEMDILEEQDLEAFFDEAFLDEVNKRFEEMHQSLRNQIENI</sequence>